<dbReference type="EMBL" id="KI926065">
    <property type="protein sequence ID" value="ETW40488.1"/>
    <property type="molecule type" value="Genomic_DNA"/>
</dbReference>
<gene>
    <name evidence="1" type="ORF">PFNF135_04792</name>
</gene>
<reference evidence="1 2" key="2">
    <citation type="submission" date="2013-02" db="EMBL/GenBank/DDBJ databases">
        <title>The Genome Sequence of Plasmodium falciparum NF135/5.C10.</title>
        <authorList>
            <consortium name="The Broad Institute Genome Sequencing Platform"/>
            <consortium name="The Broad Institute Genome Sequencing Center for Infectious Disease"/>
            <person name="Neafsey D."/>
            <person name="Cheeseman I."/>
            <person name="Volkman S."/>
            <person name="Adams J."/>
            <person name="Walker B."/>
            <person name="Young S.K."/>
            <person name="Zeng Q."/>
            <person name="Gargeya S."/>
            <person name="Fitzgerald M."/>
            <person name="Haas B."/>
            <person name="Abouelleil A."/>
            <person name="Alvarado L."/>
            <person name="Arachchi H.M."/>
            <person name="Berlin A.M."/>
            <person name="Chapman S.B."/>
            <person name="Dewar J."/>
            <person name="Goldberg J."/>
            <person name="Griggs A."/>
            <person name="Gujja S."/>
            <person name="Hansen M."/>
            <person name="Howarth C."/>
            <person name="Imamovic A."/>
            <person name="Larimer J."/>
            <person name="McCowan C."/>
            <person name="Murphy C."/>
            <person name="Neiman D."/>
            <person name="Pearson M."/>
            <person name="Priest M."/>
            <person name="Roberts A."/>
            <person name="Saif S."/>
            <person name="Shea T."/>
            <person name="Sisk P."/>
            <person name="Sykes S."/>
            <person name="Wortman J."/>
            <person name="Nusbaum C."/>
            <person name="Birren B."/>
        </authorList>
    </citation>
    <scope>NUCLEOTIDE SEQUENCE [LARGE SCALE GENOMIC DNA]</scope>
    <source>
        <strain evidence="1 2">NF135/5.C10</strain>
    </source>
</reference>
<accession>W4I9V2</accession>
<dbReference type="AlphaFoldDB" id="W4I9V2"/>
<evidence type="ECO:0000313" key="1">
    <source>
        <dbReference type="EMBL" id="ETW40488.1"/>
    </source>
</evidence>
<dbReference type="Proteomes" id="UP000019114">
    <property type="component" value="Unassembled WGS sequence"/>
</dbReference>
<organism evidence="1 2">
    <name type="scientific">Plasmodium falciparum NF135/5.C10</name>
    <dbReference type="NCBI Taxonomy" id="1036726"/>
    <lineage>
        <taxon>Eukaryota</taxon>
        <taxon>Sar</taxon>
        <taxon>Alveolata</taxon>
        <taxon>Apicomplexa</taxon>
        <taxon>Aconoidasida</taxon>
        <taxon>Haemosporida</taxon>
        <taxon>Plasmodiidae</taxon>
        <taxon>Plasmodium</taxon>
        <taxon>Plasmodium (Laverania)</taxon>
    </lineage>
</organism>
<reference evidence="1 2" key="1">
    <citation type="submission" date="2013-02" db="EMBL/GenBank/DDBJ databases">
        <title>The Genome Annotation of Plasmodium falciparum NF135/5.C10.</title>
        <authorList>
            <consortium name="The Broad Institute Genome Sequencing Platform"/>
            <consortium name="The Broad Institute Genome Sequencing Center for Infectious Disease"/>
            <person name="Neafsey D."/>
            <person name="Hoffman S."/>
            <person name="Volkman S."/>
            <person name="Rosenthal P."/>
            <person name="Walker B."/>
            <person name="Young S.K."/>
            <person name="Zeng Q."/>
            <person name="Gargeya S."/>
            <person name="Fitzgerald M."/>
            <person name="Haas B."/>
            <person name="Abouelleil A."/>
            <person name="Allen A.W."/>
            <person name="Alvarado L."/>
            <person name="Arachchi H.M."/>
            <person name="Berlin A.M."/>
            <person name="Chapman S.B."/>
            <person name="Gainer-Dewar J."/>
            <person name="Goldberg J."/>
            <person name="Griggs A."/>
            <person name="Gujja S."/>
            <person name="Hansen M."/>
            <person name="Howarth C."/>
            <person name="Imamovic A."/>
            <person name="Ireland A."/>
            <person name="Larimer J."/>
            <person name="McCowan C."/>
            <person name="Murphy C."/>
            <person name="Pearson M."/>
            <person name="Poon T.W."/>
            <person name="Priest M."/>
            <person name="Roberts A."/>
            <person name="Saif S."/>
            <person name="Shea T."/>
            <person name="Sisk P."/>
            <person name="Sykes S."/>
            <person name="Wortman J."/>
            <person name="Nusbaum C."/>
            <person name="Birren B."/>
        </authorList>
    </citation>
    <scope>NUCLEOTIDE SEQUENCE [LARGE SCALE GENOMIC DNA]</scope>
    <source>
        <strain evidence="1 2">NF135/5.C10</strain>
    </source>
</reference>
<protein>
    <submittedName>
        <fullName evidence="1">Uncharacterized protein</fullName>
    </submittedName>
</protein>
<name>W4I9V2_PLAFA</name>
<proteinExistence type="predicted"/>
<sequence>MNDETKVFNKCFKKISNCYTLNKKGEKENSTGNQFVLHNCIQTLLSDPIVVLYTDNNYICTGMFSLFI</sequence>
<evidence type="ECO:0000313" key="2">
    <source>
        <dbReference type="Proteomes" id="UP000019114"/>
    </source>
</evidence>